<evidence type="ECO:0000256" key="4">
    <source>
        <dbReference type="PROSITE-ProRule" id="PRU00401"/>
    </source>
</evidence>
<proteinExistence type="inferred from homology"/>
<feature type="region of interest" description="Disordered" evidence="6">
    <location>
        <begin position="426"/>
        <end position="502"/>
    </location>
</feature>
<feature type="compositionally biased region" description="Basic and acidic residues" evidence="6">
    <location>
        <begin position="615"/>
        <end position="624"/>
    </location>
</feature>
<dbReference type="GO" id="GO:0004864">
    <property type="term" value="F:protein phosphatase inhibitor activity"/>
    <property type="evidence" value="ECO:0007669"/>
    <property type="project" value="UniProtKB-UniRule"/>
</dbReference>
<accession>A0AAJ7XJ48</accession>
<protein>
    <recommendedName>
        <fullName evidence="5">Phosphatase and actin regulator</fullName>
    </recommendedName>
</protein>
<dbReference type="PANTHER" id="PTHR12751:SF18">
    <property type="entry name" value="PHOSPHATASE AND ACTIN REGULATOR 1"/>
    <property type="match status" value="1"/>
</dbReference>
<evidence type="ECO:0000256" key="5">
    <source>
        <dbReference type="RuleBase" id="RU301113"/>
    </source>
</evidence>
<dbReference type="PANTHER" id="PTHR12751">
    <property type="entry name" value="PHOSPHATASE AND ACTIN REGULATOR PHACTR"/>
    <property type="match status" value="1"/>
</dbReference>
<feature type="region of interest" description="Disordered" evidence="6">
    <location>
        <begin position="207"/>
        <end position="402"/>
    </location>
</feature>
<keyword evidence="7" id="KW-1185">Reference proteome</keyword>
<dbReference type="GO" id="GO:0030036">
    <property type="term" value="P:actin cytoskeleton organization"/>
    <property type="evidence" value="ECO:0007669"/>
    <property type="project" value="TreeGrafter"/>
</dbReference>
<feature type="region of interest" description="Disordered" evidence="6">
    <location>
        <begin position="1"/>
        <end position="147"/>
    </location>
</feature>
<dbReference type="Pfam" id="PF02755">
    <property type="entry name" value="RPEL"/>
    <property type="match status" value="3"/>
</dbReference>
<dbReference type="GO" id="GO:0003779">
    <property type="term" value="F:actin binding"/>
    <property type="evidence" value="ECO:0007669"/>
    <property type="project" value="UniProtKB-KW"/>
</dbReference>
<feature type="compositionally biased region" description="Low complexity" evidence="6">
    <location>
        <begin position="454"/>
        <end position="495"/>
    </location>
</feature>
<comment type="subunit">
    <text evidence="5">Binds PPP1CA and actin.</text>
</comment>
<dbReference type="InterPro" id="IPR004018">
    <property type="entry name" value="RPEL_repeat"/>
</dbReference>
<feature type="compositionally biased region" description="Polar residues" evidence="6">
    <location>
        <begin position="302"/>
        <end position="315"/>
    </location>
</feature>
<dbReference type="Gene3D" id="6.10.140.1750">
    <property type="match status" value="1"/>
</dbReference>
<evidence type="ECO:0000256" key="2">
    <source>
        <dbReference type="ARBA" id="ARBA00022737"/>
    </source>
</evidence>
<feature type="compositionally biased region" description="Low complexity" evidence="6">
    <location>
        <begin position="323"/>
        <end position="334"/>
    </location>
</feature>
<feature type="compositionally biased region" description="Basic and acidic residues" evidence="6">
    <location>
        <begin position="1"/>
        <end position="19"/>
    </location>
</feature>
<evidence type="ECO:0000313" key="8">
    <source>
        <dbReference type="RefSeq" id="XP_032836062.1"/>
    </source>
</evidence>
<feature type="compositionally biased region" description="Acidic residues" evidence="6">
    <location>
        <begin position="56"/>
        <end position="72"/>
    </location>
</feature>
<name>A0AAJ7XJ48_PETMA</name>
<dbReference type="AlphaFoldDB" id="A0AAJ7XJ48"/>
<feature type="repeat" description="RPEL" evidence="4">
    <location>
        <begin position="605"/>
        <end position="630"/>
    </location>
</feature>
<feature type="region of interest" description="Disordered" evidence="6">
    <location>
        <begin position="527"/>
        <end position="584"/>
    </location>
</feature>
<feature type="compositionally biased region" description="Basic and acidic residues" evidence="6">
    <location>
        <begin position="73"/>
        <end position="90"/>
    </location>
</feature>
<evidence type="ECO:0000256" key="6">
    <source>
        <dbReference type="SAM" id="MobiDB-lite"/>
    </source>
</evidence>
<feature type="compositionally biased region" description="Low complexity" evidence="6">
    <location>
        <begin position="265"/>
        <end position="278"/>
    </location>
</feature>
<keyword evidence="3 5" id="KW-0009">Actin-binding</keyword>
<sequence length="763" mass="83694">MEPRNRPEPDDVEATRSADTDEFLQRFGLRLQARRPSHVALMATAGSQRDSRRDAGDDEEEEVEEVEEEVDEWSSHDGHRASNRDADKEAASPQRQQAAPKPSVEGEREDESPNTIITISTTTTISSRSSSSRDWSSRTRALSDTPSLAELRSALKLDAQTAVDDLTRLAAMRTDALMSGGGHTPPARRRSKFSGFGRIFKPWKWRKKKKSEKFQQTSAVLEKKISSRASREELIRKGVLKELAETDDQTPSPSETSEEEDHGTPGAANQEAEAQEGAETPEHDQSDSTSADQDKSKETKDASGSQSDEQAQPASPAQPRRSAGQAPEAAADAAHPTKEAGSGCPAKQPPALPPKPSAAAAAAAGSGGGGGGGGGAKTAAAVSAGECSGPPQKGPVPTRASPPAAYKRMAVCFAPASMESAILRMQQQLAASSAARPSGGLHFLSQPASLPGCQPTQQSPQSSQPQQPQQPQLHHQPQQQQHHQQQAPPSSSTSQAFLLQPPSSVIEELNRALAKAAQRIEGYTVAVPRSTSSLRLEKECPTPRTTATGLADAKEAPPPAPASVAFPAEENKENRENDGGPWLHWEHGDEIEAYTGLARKVARRDSLAAKLRNRPSKEELERKNILPRQSSVERQEQRQQIGTKLSRRLTQRPSAEELEQRNILKQRNTDEERDEKREIKQRLSRKLSQRPTVEELREKRILIRFNDYVEVSDAQDYDRRADKPWTRLTAADKAAIRKELNEYKSREMEVHEHSKHLTRFHRP</sequence>
<reference evidence="8" key="1">
    <citation type="submission" date="2025-08" db="UniProtKB">
        <authorList>
            <consortium name="RefSeq"/>
        </authorList>
    </citation>
    <scope>IDENTIFICATION</scope>
    <source>
        <tissue evidence="8">Sperm</tissue>
    </source>
</reference>
<evidence type="ECO:0000256" key="1">
    <source>
        <dbReference type="ARBA" id="ARBA00009795"/>
    </source>
</evidence>
<organism evidence="7 8">
    <name type="scientific">Petromyzon marinus</name>
    <name type="common">Sea lamprey</name>
    <dbReference type="NCBI Taxonomy" id="7757"/>
    <lineage>
        <taxon>Eukaryota</taxon>
        <taxon>Metazoa</taxon>
        <taxon>Chordata</taxon>
        <taxon>Craniata</taxon>
        <taxon>Vertebrata</taxon>
        <taxon>Cyclostomata</taxon>
        <taxon>Hyperoartia</taxon>
        <taxon>Petromyzontiformes</taxon>
        <taxon>Petromyzontidae</taxon>
        <taxon>Petromyzon</taxon>
    </lineage>
</organism>
<gene>
    <name evidence="8" type="primary">LOC116957799</name>
</gene>
<feature type="repeat" description="RPEL" evidence="4">
    <location>
        <begin position="643"/>
        <end position="668"/>
    </location>
</feature>
<comment type="similarity">
    <text evidence="1 5">Belongs to the phosphatase and actin regulator family.</text>
</comment>
<evidence type="ECO:0000256" key="3">
    <source>
        <dbReference type="ARBA" id="ARBA00023203"/>
    </source>
</evidence>
<feature type="compositionally biased region" description="Basic and acidic residues" evidence="6">
    <location>
        <begin position="280"/>
        <end position="301"/>
    </location>
</feature>
<keyword evidence="2 5" id="KW-0677">Repeat</keyword>
<feature type="compositionally biased region" description="Basic and acidic residues" evidence="6">
    <location>
        <begin position="569"/>
        <end position="584"/>
    </location>
</feature>
<feature type="compositionally biased region" description="Gly residues" evidence="6">
    <location>
        <begin position="365"/>
        <end position="376"/>
    </location>
</feature>
<feature type="repeat" description="RPEL" evidence="4">
    <location>
        <begin position="681"/>
        <end position="706"/>
    </location>
</feature>
<dbReference type="Gene3D" id="6.10.140.2130">
    <property type="match status" value="1"/>
</dbReference>
<evidence type="ECO:0000313" key="7">
    <source>
        <dbReference type="Proteomes" id="UP001318040"/>
    </source>
</evidence>
<dbReference type="RefSeq" id="XP_032836062.1">
    <property type="nucleotide sequence ID" value="XM_032980171.1"/>
</dbReference>
<feature type="compositionally biased region" description="Low complexity" evidence="6">
    <location>
        <begin position="115"/>
        <end position="140"/>
    </location>
</feature>
<dbReference type="KEGG" id="pmrn:116957799"/>
<feature type="region of interest" description="Disordered" evidence="6">
    <location>
        <begin position="608"/>
        <end position="658"/>
    </location>
</feature>
<dbReference type="PROSITE" id="PS51073">
    <property type="entry name" value="RPEL"/>
    <property type="match status" value="4"/>
</dbReference>
<feature type="compositionally biased region" description="Basic and acidic residues" evidence="6">
    <location>
        <begin position="664"/>
        <end position="681"/>
    </location>
</feature>
<feature type="region of interest" description="Disordered" evidence="6">
    <location>
        <begin position="664"/>
        <end position="683"/>
    </location>
</feature>
<dbReference type="Proteomes" id="UP001318040">
    <property type="component" value="Chromosome 43"/>
</dbReference>
<feature type="repeat" description="RPEL" evidence="4">
    <location>
        <begin position="219"/>
        <end position="244"/>
    </location>
</feature>
<dbReference type="SMART" id="SM00707">
    <property type="entry name" value="RPEL"/>
    <property type="match status" value="4"/>
</dbReference>
<feature type="compositionally biased region" description="Basic and acidic residues" evidence="6">
    <location>
        <begin position="221"/>
        <end position="244"/>
    </location>
</feature>
<feature type="compositionally biased region" description="Pro residues" evidence="6">
    <location>
        <begin position="347"/>
        <end position="356"/>
    </location>
</feature>